<dbReference type="RefSeq" id="WP_146958447.1">
    <property type="nucleotide sequence ID" value="NZ_CP042467.1"/>
</dbReference>
<sequence>MLNWPEEEWERQAPLIELTPLEVQNLMTEAGLGEVRHYRGMDGGKFNTNFEVLGYDYHVVIRIYERDPLGLARDEALEKILPSELPRPKLIHAVHGERPIGVFEFKHGVKPHELECPTPQDIETVAFYIGELISGYAGAKSFEEHGLLDGNLELSKRFGTLESSFEDFIEWSLSKGRAGGRMGPARAAKLESLAQRHAQLLRALDGQYGLLHGDLKFSNILVDAETLKVSALLDWEFVYSGAPLLDLAIFLRHSSKLSPLSKGAIAGFESSGATVTNEWWETLRLWDLMNLCGFLNGSQHRQKTFDHVLQLLDRNLAEIEELSG</sequence>
<organism evidence="2 3">
    <name type="scientific">Microvenator marinus</name>
    <dbReference type="NCBI Taxonomy" id="2600177"/>
    <lineage>
        <taxon>Bacteria</taxon>
        <taxon>Deltaproteobacteria</taxon>
        <taxon>Bradymonadales</taxon>
        <taxon>Microvenatoraceae</taxon>
        <taxon>Microvenator</taxon>
    </lineage>
</organism>
<evidence type="ECO:0000313" key="3">
    <source>
        <dbReference type="Proteomes" id="UP000321595"/>
    </source>
</evidence>
<evidence type="ECO:0000313" key="2">
    <source>
        <dbReference type="EMBL" id="QED26762.1"/>
    </source>
</evidence>
<accession>A0A5B8XLN5</accession>
<keyword evidence="3" id="KW-1185">Reference proteome</keyword>
<proteinExistence type="predicted"/>
<dbReference type="EMBL" id="CP042467">
    <property type="protein sequence ID" value="QED26762.1"/>
    <property type="molecule type" value="Genomic_DNA"/>
</dbReference>
<keyword evidence="2" id="KW-0808">Transferase</keyword>
<dbReference type="GO" id="GO:0016740">
    <property type="term" value="F:transferase activity"/>
    <property type="evidence" value="ECO:0007669"/>
    <property type="project" value="UniProtKB-KW"/>
</dbReference>
<dbReference type="AlphaFoldDB" id="A0A5B8XLN5"/>
<dbReference type="Gene3D" id="3.90.1200.10">
    <property type="match status" value="1"/>
</dbReference>
<dbReference type="Pfam" id="PF01636">
    <property type="entry name" value="APH"/>
    <property type="match status" value="1"/>
</dbReference>
<feature type="domain" description="Aminoglycoside phosphotransferase" evidence="1">
    <location>
        <begin position="43"/>
        <end position="254"/>
    </location>
</feature>
<dbReference type="OrthoDB" id="3806873at2"/>
<dbReference type="SUPFAM" id="SSF56112">
    <property type="entry name" value="Protein kinase-like (PK-like)"/>
    <property type="match status" value="1"/>
</dbReference>
<dbReference type="InterPro" id="IPR011009">
    <property type="entry name" value="Kinase-like_dom_sf"/>
</dbReference>
<reference evidence="2 3" key="1">
    <citation type="submission" date="2019-08" db="EMBL/GenBank/DDBJ databases">
        <authorList>
            <person name="Liang Q."/>
        </authorList>
    </citation>
    <scope>NUCLEOTIDE SEQUENCE [LARGE SCALE GENOMIC DNA]</scope>
    <source>
        <strain evidence="2 3">V1718</strain>
    </source>
</reference>
<dbReference type="Proteomes" id="UP000321595">
    <property type="component" value="Chromosome"/>
</dbReference>
<gene>
    <name evidence="2" type="ORF">FRD01_05800</name>
</gene>
<evidence type="ECO:0000259" key="1">
    <source>
        <dbReference type="Pfam" id="PF01636"/>
    </source>
</evidence>
<dbReference type="InterPro" id="IPR002575">
    <property type="entry name" value="Aminoglycoside_PTrfase"/>
</dbReference>
<dbReference type="KEGG" id="bbae:FRD01_05800"/>
<name>A0A5B8XLN5_9DELT</name>
<protein>
    <submittedName>
        <fullName evidence="2">Phosphotransferase</fullName>
    </submittedName>
</protein>